<dbReference type="GO" id="GO:0003677">
    <property type="term" value="F:DNA binding"/>
    <property type="evidence" value="ECO:0007669"/>
    <property type="project" value="UniProtKB-KW"/>
</dbReference>
<dbReference type="AlphaFoldDB" id="A0A194AIF8"/>
<dbReference type="CDD" id="cd08637">
    <property type="entry name" value="DNA_pol_A_pol_I_C"/>
    <property type="match status" value="1"/>
</dbReference>
<evidence type="ECO:0000256" key="4">
    <source>
        <dbReference type="ARBA" id="ARBA00022679"/>
    </source>
</evidence>
<dbReference type="SMART" id="SM00482">
    <property type="entry name" value="POLAc"/>
    <property type="match status" value="1"/>
</dbReference>
<dbReference type="FunFam" id="1.20.1060.10:FF:000001">
    <property type="entry name" value="DNA polymerase I"/>
    <property type="match status" value="1"/>
</dbReference>
<protein>
    <recommendedName>
        <fullName evidence="3">DNA polymerase I</fullName>
        <ecNumber evidence="2">2.7.7.7</ecNumber>
    </recommendedName>
</protein>
<dbReference type="InterPro" id="IPR036279">
    <property type="entry name" value="5-3_exonuclease_C_sf"/>
</dbReference>
<dbReference type="InterPro" id="IPR020045">
    <property type="entry name" value="DNA_polI_H3TH"/>
</dbReference>
<dbReference type="PROSITE" id="PS00447">
    <property type="entry name" value="DNA_POLYMERASE_A"/>
    <property type="match status" value="1"/>
</dbReference>
<dbReference type="SUPFAM" id="SSF88723">
    <property type="entry name" value="PIN domain-like"/>
    <property type="match status" value="1"/>
</dbReference>
<dbReference type="InterPro" id="IPR019760">
    <property type="entry name" value="DNA-dir_DNA_pol_A_CS"/>
</dbReference>
<dbReference type="EC" id="2.7.7.7" evidence="2"/>
<dbReference type="InterPro" id="IPR001098">
    <property type="entry name" value="DNA-dir_DNA_pol_A_palm_dom"/>
</dbReference>
<reference evidence="15" key="1">
    <citation type="submission" date="2016-06" db="EMBL/GenBank/DDBJ databases">
        <title>Draft genome sequence of Desulfoplanes formicivorans strain Pf12B.</title>
        <authorList>
            <person name="Watanabe M."/>
            <person name="Kojima H."/>
            <person name="Fukui M."/>
        </authorList>
    </citation>
    <scope>NUCLEOTIDE SEQUENCE [LARGE SCALE GENOMIC DNA]</scope>
    <source>
        <strain evidence="15">Pf12B</strain>
    </source>
</reference>
<dbReference type="STRING" id="1592317.DPF_1573"/>
<dbReference type="SMART" id="SM00475">
    <property type="entry name" value="53EXOc"/>
    <property type="match status" value="1"/>
</dbReference>
<evidence type="ECO:0000256" key="3">
    <source>
        <dbReference type="ARBA" id="ARBA00020311"/>
    </source>
</evidence>
<dbReference type="GO" id="GO:0006302">
    <property type="term" value="P:double-strand break repair"/>
    <property type="evidence" value="ECO:0007669"/>
    <property type="project" value="TreeGrafter"/>
</dbReference>
<gene>
    <name evidence="14" type="ORF">DPF_1573</name>
</gene>
<dbReference type="InterPro" id="IPR020046">
    <property type="entry name" value="5-3_exonucl_a-hlix_arch_N"/>
</dbReference>
<evidence type="ECO:0000256" key="8">
    <source>
        <dbReference type="ARBA" id="ARBA00022932"/>
    </source>
</evidence>
<dbReference type="InterPro" id="IPR029060">
    <property type="entry name" value="PIN-like_dom_sf"/>
</dbReference>
<keyword evidence="15" id="KW-1185">Reference proteome</keyword>
<dbReference type="InterPro" id="IPR043502">
    <property type="entry name" value="DNA/RNA_pol_sf"/>
</dbReference>
<dbReference type="PANTHER" id="PTHR10133">
    <property type="entry name" value="DNA POLYMERASE I"/>
    <property type="match status" value="1"/>
</dbReference>
<dbReference type="GO" id="GO:0003887">
    <property type="term" value="F:DNA-directed DNA polymerase activity"/>
    <property type="evidence" value="ECO:0007669"/>
    <property type="project" value="UniProtKB-KW"/>
</dbReference>
<dbReference type="Proteomes" id="UP000095200">
    <property type="component" value="Unassembled WGS sequence"/>
</dbReference>
<dbReference type="Pfam" id="PF00476">
    <property type="entry name" value="DNA_pol_A"/>
    <property type="match status" value="1"/>
</dbReference>
<dbReference type="GO" id="GO:0006261">
    <property type="term" value="P:DNA-templated DNA replication"/>
    <property type="evidence" value="ECO:0007669"/>
    <property type="project" value="InterPro"/>
</dbReference>
<dbReference type="PANTHER" id="PTHR10133:SF27">
    <property type="entry name" value="DNA POLYMERASE NU"/>
    <property type="match status" value="1"/>
</dbReference>
<dbReference type="Gene3D" id="3.40.50.1010">
    <property type="entry name" value="5'-nuclease"/>
    <property type="match status" value="1"/>
</dbReference>
<feature type="domain" description="DNA-directed DNA polymerase family A palm" evidence="13">
    <location>
        <begin position="606"/>
        <end position="812"/>
    </location>
</feature>
<dbReference type="Pfam" id="PF02739">
    <property type="entry name" value="5_3_exonuc_N"/>
    <property type="match status" value="1"/>
</dbReference>
<dbReference type="EMBL" id="BDFE01000015">
    <property type="protein sequence ID" value="GAU08856.1"/>
    <property type="molecule type" value="Genomic_DNA"/>
</dbReference>
<feature type="domain" description="5'-3' exonuclease" evidence="12">
    <location>
        <begin position="10"/>
        <end position="267"/>
    </location>
</feature>
<evidence type="ECO:0000259" key="13">
    <source>
        <dbReference type="SMART" id="SM00482"/>
    </source>
</evidence>
<keyword evidence="8" id="KW-0239">DNA-directed DNA polymerase</keyword>
<organism evidence="14 15">
    <name type="scientific">Desulfoplanes formicivorans</name>
    <dbReference type="NCBI Taxonomy" id="1592317"/>
    <lineage>
        <taxon>Bacteria</taxon>
        <taxon>Pseudomonadati</taxon>
        <taxon>Thermodesulfobacteriota</taxon>
        <taxon>Desulfovibrionia</taxon>
        <taxon>Desulfovibrionales</taxon>
        <taxon>Desulfoplanaceae</taxon>
        <taxon>Desulfoplanes</taxon>
    </lineage>
</organism>
<dbReference type="SUPFAM" id="SSF56672">
    <property type="entry name" value="DNA/RNA polymerases"/>
    <property type="match status" value="1"/>
</dbReference>
<dbReference type="CDD" id="cd09898">
    <property type="entry name" value="H3TH_53EXO"/>
    <property type="match status" value="1"/>
</dbReference>
<evidence type="ECO:0000256" key="1">
    <source>
        <dbReference type="ARBA" id="ARBA00007705"/>
    </source>
</evidence>
<evidence type="ECO:0000256" key="7">
    <source>
        <dbReference type="ARBA" id="ARBA00022763"/>
    </source>
</evidence>
<keyword evidence="4" id="KW-0808">Transferase</keyword>
<proteinExistence type="inferred from homology"/>
<keyword evidence="9" id="KW-0238">DNA-binding</keyword>
<dbReference type="Gene3D" id="1.10.150.20">
    <property type="entry name" value="5' to 3' exonuclease, C-terminal subdomain"/>
    <property type="match status" value="2"/>
</dbReference>
<dbReference type="InterPro" id="IPR008918">
    <property type="entry name" value="HhH2"/>
</dbReference>
<evidence type="ECO:0000313" key="14">
    <source>
        <dbReference type="EMBL" id="GAU08856.1"/>
    </source>
</evidence>
<dbReference type="GO" id="GO:0008409">
    <property type="term" value="F:5'-3' exonuclease activity"/>
    <property type="evidence" value="ECO:0007669"/>
    <property type="project" value="InterPro"/>
</dbReference>
<dbReference type="SMART" id="SM00279">
    <property type="entry name" value="HhH2"/>
    <property type="match status" value="1"/>
</dbReference>
<comment type="caution">
    <text evidence="14">The sequence shown here is derived from an EMBL/GenBank/DDBJ whole genome shotgun (WGS) entry which is preliminary data.</text>
</comment>
<keyword evidence="6" id="KW-0235">DNA replication</keyword>
<dbReference type="InterPro" id="IPR002298">
    <property type="entry name" value="DNA_polymerase_A"/>
</dbReference>
<dbReference type="InterPro" id="IPR002421">
    <property type="entry name" value="5-3_exonuclease"/>
</dbReference>
<evidence type="ECO:0000256" key="6">
    <source>
        <dbReference type="ARBA" id="ARBA00022705"/>
    </source>
</evidence>
<sequence length="848" mass="94947">MSLKNRLGFTREPVYLIDGSAFVYRGFYAYPDLKRSDGFPTNAMFIVLRLLAKLLREEKPAYLGFVLDGKGPTFRHALMESYKAQRMRMPENLAVQIEPLLEGLGKMGIATIVSHGVEADDVLASLANRFKKDRPVVLVGADKDLQQCLDENVYLWDPSMRKEKLVTLESFRTHQDLVPGQWPDYQALVGDKADNIPGIPGVGPKTALGLLKRFPSLEALRDGFERLSAKEQTRLKPHMEDIFLYRELTRLKTDCCADHVCAQLKINQEDMSAFLDFLDAYEFHSLKREFARDDARDTNASGHKMTGTFVEPVHGEALPDCAGKQVGMILEGKGVRIGLEGREYLFDACSMSLVTALGTAQSIAVPSLKDVLYHHRLWYLVPLGTWFDIGLAEYLLDPEERNYGFERIRDGLSGELDTHPENPALTACRIGELLTKRLEAGDFIPLMRELELPLIPVLVKMEQNGIRLDLEAFAAFLAEVQEKLDQLTTAIYQEAGTTFNIRSSQQLAEVLFDRLGIVSRKKTPGGKPSTSVQALEALADAHPVINSILRYRTLEKLRSTYLEPLPKLVDRENRVHTHFNNLATATGRLSSSKPNLQNIPIRGEFGPRMRGCFIARPGYKLVAADYSQIELRILAHMSKDPHLLDAFARNEDIHARTAALLFDKEPEAIQADERRKAKTINFGLLYGMGPQKLGKDLGLTLKEAKEFIARYFSALAKVKTFYTDVEKRARAHGSVTTIAGRRRLLPDINSRNANLAQQARRMAINTVVQGSAADVIKKAMLAVDRDPLLHKTGSRILLQVHDELVLEVPAENAIEVGERLTVIMSGVYDLDVPLAVDWGIGDNWAQAH</sequence>
<keyword evidence="5" id="KW-0548">Nucleotidyltransferase</keyword>
<evidence type="ECO:0000256" key="2">
    <source>
        <dbReference type="ARBA" id="ARBA00012417"/>
    </source>
</evidence>
<dbReference type="Gene3D" id="3.30.70.370">
    <property type="match status" value="1"/>
</dbReference>
<keyword evidence="7" id="KW-0227">DNA damage</keyword>
<dbReference type="PRINTS" id="PR00868">
    <property type="entry name" value="DNAPOLI"/>
</dbReference>
<evidence type="ECO:0000256" key="10">
    <source>
        <dbReference type="ARBA" id="ARBA00023204"/>
    </source>
</evidence>
<dbReference type="Gene3D" id="1.20.1060.10">
    <property type="entry name" value="Taq DNA Polymerase, Chain T, domain 4"/>
    <property type="match status" value="1"/>
</dbReference>
<evidence type="ECO:0000259" key="12">
    <source>
        <dbReference type="SMART" id="SM00475"/>
    </source>
</evidence>
<evidence type="ECO:0000313" key="15">
    <source>
        <dbReference type="Proteomes" id="UP000095200"/>
    </source>
</evidence>
<dbReference type="Gene3D" id="3.30.420.10">
    <property type="entry name" value="Ribonuclease H-like superfamily/Ribonuclease H"/>
    <property type="match status" value="1"/>
</dbReference>
<accession>A0A194AIF8</accession>
<evidence type="ECO:0000256" key="5">
    <source>
        <dbReference type="ARBA" id="ARBA00022695"/>
    </source>
</evidence>
<dbReference type="FunFam" id="1.10.150.20:FF:000003">
    <property type="entry name" value="DNA polymerase I"/>
    <property type="match status" value="1"/>
</dbReference>
<evidence type="ECO:0000256" key="11">
    <source>
        <dbReference type="ARBA" id="ARBA00049244"/>
    </source>
</evidence>
<comment type="similarity">
    <text evidence="1">Belongs to the DNA polymerase type-A family.</text>
</comment>
<dbReference type="SUPFAM" id="SSF47807">
    <property type="entry name" value="5' to 3' exonuclease, C-terminal subdomain"/>
    <property type="match status" value="1"/>
</dbReference>
<dbReference type="RefSeq" id="WP_069858685.1">
    <property type="nucleotide sequence ID" value="NZ_BDFE01000015.1"/>
</dbReference>
<comment type="catalytic activity">
    <reaction evidence="11">
        <text>DNA(n) + a 2'-deoxyribonucleoside 5'-triphosphate = DNA(n+1) + diphosphate</text>
        <dbReference type="Rhea" id="RHEA:22508"/>
        <dbReference type="Rhea" id="RHEA-COMP:17339"/>
        <dbReference type="Rhea" id="RHEA-COMP:17340"/>
        <dbReference type="ChEBI" id="CHEBI:33019"/>
        <dbReference type="ChEBI" id="CHEBI:61560"/>
        <dbReference type="ChEBI" id="CHEBI:173112"/>
        <dbReference type="EC" id="2.7.7.7"/>
    </reaction>
</comment>
<dbReference type="InterPro" id="IPR036397">
    <property type="entry name" value="RNaseH_sf"/>
</dbReference>
<dbReference type="CDD" id="cd09859">
    <property type="entry name" value="PIN_53EXO"/>
    <property type="match status" value="1"/>
</dbReference>
<evidence type="ECO:0000256" key="9">
    <source>
        <dbReference type="ARBA" id="ARBA00023125"/>
    </source>
</evidence>
<dbReference type="Pfam" id="PF01367">
    <property type="entry name" value="5_3_exonuc"/>
    <property type="match status" value="1"/>
</dbReference>
<name>A0A194AIF8_9BACT</name>
<keyword evidence="10" id="KW-0234">DNA repair</keyword>
<dbReference type="OrthoDB" id="9806424at2"/>
<dbReference type="FunFam" id="1.10.150.20:FF:000002">
    <property type="entry name" value="DNA polymerase I"/>
    <property type="match status" value="1"/>
</dbReference>